<evidence type="ECO:0000313" key="2">
    <source>
        <dbReference type="Proteomes" id="UP000242877"/>
    </source>
</evidence>
<comment type="caution">
    <text evidence="1">The sequence shown here is derived from an EMBL/GenBank/DDBJ whole genome shotgun (WGS) entry which is preliminary data.</text>
</comment>
<keyword evidence="2" id="KW-1185">Reference proteome</keyword>
<gene>
    <name evidence="1" type="ORF">AAP_03761</name>
</gene>
<accession>A0A167XZD5</accession>
<organism evidence="1 2">
    <name type="scientific">Ascosphaera apis ARSEF 7405</name>
    <dbReference type="NCBI Taxonomy" id="392613"/>
    <lineage>
        <taxon>Eukaryota</taxon>
        <taxon>Fungi</taxon>
        <taxon>Dikarya</taxon>
        <taxon>Ascomycota</taxon>
        <taxon>Pezizomycotina</taxon>
        <taxon>Eurotiomycetes</taxon>
        <taxon>Eurotiomycetidae</taxon>
        <taxon>Onygenales</taxon>
        <taxon>Ascosphaeraceae</taxon>
        <taxon>Ascosphaera</taxon>
    </lineage>
</organism>
<sequence>MQFYELSWSDLDRGLVSSQGRVLHKCSLKFLEELCACLIEASQDPDVFTKGSKPYLIWQGAIEELNRLEAHPALFPNETAMTSFLAIVDEIRKEKEEEEQSREYLVKVNELAQEEDEVIDKINRPMFKPGLKPWEQFLLKDSPGCGLKIPDHPAHMFFQVMPFAGSLIRDRWLRTSKEIETRVTKARLPPEVPLRPMPDQEHATPTTDLDVQYSQHQFPNLYMEKTGPQIRDYEVTDRLENFSDLIDGLEGRPYFSYLTRPNTYVLLYRTINPKLAQENNNGNHDV</sequence>
<dbReference type="Proteomes" id="UP000242877">
    <property type="component" value="Unassembled WGS sequence"/>
</dbReference>
<dbReference type="VEuPathDB" id="FungiDB:AAP_03761"/>
<name>A0A167XZD5_9EURO</name>
<evidence type="ECO:0000313" key="1">
    <source>
        <dbReference type="EMBL" id="KZZ90666.1"/>
    </source>
</evidence>
<dbReference type="AlphaFoldDB" id="A0A167XZD5"/>
<reference evidence="1 2" key="1">
    <citation type="journal article" date="2016" name="Genome Biol. Evol.">
        <title>Divergent and convergent evolution of fungal pathogenicity.</title>
        <authorList>
            <person name="Shang Y."/>
            <person name="Xiao G."/>
            <person name="Zheng P."/>
            <person name="Cen K."/>
            <person name="Zhan S."/>
            <person name="Wang C."/>
        </authorList>
    </citation>
    <scope>NUCLEOTIDE SEQUENCE [LARGE SCALE GENOMIC DNA]</scope>
    <source>
        <strain evidence="1 2">ARSEF 7405</strain>
    </source>
</reference>
<dbReference type="OrthoDB" id="4204046at2759"/>
<protein>
    <submittedName>
        <fullName evidence="1">Uncharacterized protein</fullName>
    </submittedName>
</protein>
<proteinExistence type="predicted"/>
<dbReference type="EMBL" id="AZGZ01000016">
    <property type="protein sequence ID" value="KZZ90666.1"/>
    <property type="molecule type" value="Genomic_DNA"/>
</dbReference>